<accession>A0A1A5HNZ1</accession>
<dbReference type="EMBL" id="LZTJ01000033">
    <property type="protein sequence ID" value="OBP70627.1"/>
    <property type="molecule type" value="Genomic_DNA"/>
</dbReference>
<gene>
    <name evidence="1" type="ORF">BAE39_23870</name>
</gene>
<name>A0A1A5HNZ1_RHILI</name>
<reference evidence="2" key="1">
    <citation type="submission" date="2016-06" db="EMBL/GenBank/DDBJ databases">
        <title>NZP2037 Pacbio-Illumina hybrid assembly.</title>
        <authorList>
            <person name="Ramsay J.P."/>
        </authorList>
    </citation>
    <scope>NUCLEOTIDE SEQUENCE [LARGE SCALE GENOMIC DNA]</scope>
    <source>
        <strain evidence="2">R7ANS::ICEMlSym2042</strain>
    </source>
</reference>
<comment type="caution">
    <text evidence="1">The sequence shown here is derived from an EMBL/GenBank/DDBJ whole genome shotgun (WGS) entry which is preliminary data.</text>
</comment>
<organism evidence="1 2">
    <name type="scientific">Rhizobium loti</name>
    <name type="common">Mesorhizobium loti</name>
    <dbReference type="NCBI Taxonomy" id="381"/>
    <lineage>
        <taxon>Bacteria</taxon>
        <taxon>Pseudomonadati</taxon>
        <taxon>Pseudomonadota</taxon>
        <taxon>Alphaproteobacteria</taxon>
        <taxon>Hyphomicrobiales</taxon>
        <taxon>Phyllobacteriaceae</taxon>
        <taxon>Mesorhizobium</taxon>
    </lineage>
</organism>
<dbReference type="Proteomes" id="UP000093748">
    <property type="component" value="Unassembled WGS sequence"/>
</dbReference>
<dbReference type="AlphaFoldDB" id="A0A1A5HNZ1"/>
<protein>
    <submittedName>
        <fullName evidence="1">Uncharacterized protein</fullName>
    </submittedName>
</protein>
<proteinExistence type="predicted"/>
<evidence type="ECO:0000313" key="2">
    <source>
        <dbReference type="Proteomes" id="UP000093748"/>
    </source>
</evidence>
<evidence type="ECO:0000313" key="1">
    <source>
        <dbReference type="EMBL" id="OBP70627.1"/>
    </source>
</evidence>
<sequence length="75" mass="8898">MHGDKFMDVTDFIPQSGDVTADQFVEWVFLAEYESESVRMSPRWDRHRQRIRDYFVEHMGSDAVDASQLKWEVEG</sequence>